<evidence type="ECO:0000313" key="7">
    <source>
        <dbReference type="Proteomes" id="UP000542674"/>
    </source>
</evidence>
<sequence>MDVRQLVAFRAVAETRSITRAATALGYSQSAVTAQIKNLESVVRARLFERRRDGVRLTSSGERFLPYVTRLLRLTEEARSAVAPEAEPRGTLTIGASEAITTYRLPDVVWRFHARHPDVRLALHTFHEGPQSLVTALERGEIDVALLHSTGPVGPASRRLAVEELVLVAAPTHSLVGRDVVTVDDLREQSTLIVQSACVYDAVMRAELGHRPVPPLEYGTIEGAKIAAVAGHGVALLPRVCVRSTLDEGRLVALPWMPVTTVAGYLVWDDAQCDPATLAALDAVLTRAVADWERPRATAA</sequence>
<dbReference type="SUPFAM" id="SSF46785">
    <property type="entry name" value="Winged helix' DNA-binding domain"/>
    <property type="match status" value="1"/>
</dbReference>
<dbReference type="Gene3D" id="1.10.10.10">
    <property type="entry name" value="Winged helix-like DNA-binding domain superfamily/Winged helix DNA-binding domain"/>
    <property type="match status" value="1"/>
</dbReference>
<keyword evidence="2" id="KW-0805">Transcription regulation</keyword>
<dbReference type="PROSITE" id="PS50931">
    <property type="entry name" value="HTH_LYSR"/>
    <property type="match status" value="1"/>
</dbReference>
<dbReference type="FunFam" id="1.10.10.10:FF:000001">
    <property type="entry name" value="LysR family transcriptional regulator"/>
    <property type="match status" value="1"/>
</dbReference>
<gene>
    <name evidence="6" type="ORF">F4559_006777</name>
</gene>
<dbReference type="InterPro" id="IPR036390">
    <property type="entry name" value="WH_DNA-bd_sf"/>
</dbReference>
<dbReference type="Gene3D" id="3.40.190.10">
    <property type="entry name" value="Periplasmic binding protein-like II"/>
    <property type="match status" value="2"/>
</dbReference>
<dbReference type="CDD" id="cd05466">
    <property type="entry name" value="PBP2_LTTR_substrate"/>
    <property type="match status" value="1"/>
</dbReference>
<name>A0A7W7TA94_9PSEU</name>
<evidence type="ECO:0000259" key="5">
    <source>
        <dbReference type="PROSITE" id="PS50931"/>
    </source>
</evidence>
<evidence type="ECO:0000256" key="2">
    <source>
        <dbReference type="ARBA" id="ARBA00023015"/>
    </source>
</evidence>
<dbReference type="Proteomes" id="UP000542674">
    <property type="component" value="Unassembled WGS sequence"/>
</dbReference>
<keyword evidence="7" id="KW-1185">Reference proteome</keyword>
<dbReference type="Pfam" id="PF00126">
    <property type="entry name" value="HTH_1"/>
    <property type="match status" value="1"/>
</dbReference>
<dbReference type="SUPFAM" id="SSF53850">
    <property type="entry name" value="Periplasmic binding protein-like II"/>
    <property type="match status" value="1"/>
</dbReference>
<dbReference type="RefSeq" id="WP_184675082.1">
    <property type="nucleotide sequence ID" value="NZ_BAABAI010000021.1"/>
</dbReference>
<keyword evidence="3 6" id="KW-0238">DNA-binding</keyword>
<comment type="caution">
    <text evidence="6">The sequence shown here is derived from an EMBL/GenBank/DDBJ whole genome shotgun (WGS) entry which is preliminary data.</text>
</comment>
<evidence type="ECO:0000256" key="4">
    <source>
        <dbReference type="ARBA" id="ARBA00023163"/>
    </source>
</evidence>
<feature type="domain" description="HTH lysR-type" evidence="5">
    <location>
        <begin position="1"/>
        <end position="58"/>
    </location>
</feature>
<dbReference type="PANTHER" id="PTHR30126">
    <property type="entry name" value="HTH-TYPE TRANSCRIPTIONAL REGULATOR"/>
    <property type="match status" value="1"/>
</dbReference>
<evidence type="ECO:0000313" key="6">
    <source>
        <dbReference type="EMBL" id="MBB4969418.1"/>
    </source>
</evidence>
<evidence type="ECO:0000256" key="3">
    <source>
        <dbReference type="ARBA" id="ARBA00023125"/>
    </source>
</evidence>
<dbReference type="EMBL" id="JACHJS010000001">
    <property type="protein sequence ID" value="MBB4969418.1"/>
    <property type="molecule type" value="Genomic_DNA"/>
</dbReference>
<comment type="similarity">
    <text evidence="1">Belongs to the LysR transcriptional regulatory family.</text>
</comment>
<organism evidence="6 7">
    <name type="scientific">Saccharothrix violaceirubra</name>
    <dbReference type="NCBI Taxonomy" id="413306"/>
    <lineage>
        <taxon>Bacteria</taxon>
        <taxon>Bacillati</taxon>
        <taxon>Actinomycetota</taxon>
        <taxon>Actinomycetes</taxon>
        <taxon>Pseudonocardiales</taxon>
        <taxon>Pseudonocardiaceae</taxon>
        <taxon>Saccharothrix</taxon>
    </lineage>
</organism>
<dbReference type="InterPro" id="IPR036388">
    <property type="entry name" value="WH-like_DNA-bd_sf"/>
</dbReference>
<dbReference type="AlphaFoldDB" id="A0A7W7TA94"/>
<dbReference type="PRINTS" id="PR00039">
    <property type="entry name" value="HTHLYSR"/>
</dbReference>
<keyword evidence="4" id="KW-0804">Transcription</keyword>
<reference evidence="6 7" key="1">
    <citation type="submission" date="2020-08" db="EMBL/GenBank/DDBJ databases">
        <title>Sequencing the genomes of 1000 actinobacteria strains.</title>
        <authorList>
            <person name="Klenk H.-P."/>
        </authorList>
    </citation>
    <scope>NUCLEOTIDE SEQUENCE [LARGE SCALE GENOMIC DNA]</scope>
    <source>
        <strain evidence="6 7">DSM 45084</strain>
    </source>
</reference>
<dbReference type="GO" id="GO:0000976">
    <property type="term" value="F:transcription cis-regulatory region binding"/>
    <property type="evidence" value="ECO:0007669"/>
    <property type="project" value="TreeGrafter"/>
</dbReference>
<dbReference type="GO" id="GO:0003700">
    <property type="term" value="F:DNA-binding transcription factor activity"/>
    <property type="evidence" value="ECO:0007669"/>
    <property type="project" value="InterPro"/>
</dbReference>
<proteinExistence type="inferred from homology"/>
<accession>A0A7W7TA94</accession>
<evidence type="ECO:0000256" key="1">
    <source>
        <dbReference type="ARBA" id="ARBA00009437"/>
    </source>
</evidence>
<protein>
    <submittedName>
        <fullName evidence="6">DNA-binding transcriptional LysR family regulator</fullName>
    </submittedName>
</protein>
<dbReference type="InterPro" id="IPR000847">
    <property type="entry name" value="LysR_HTH_N"/>
</dbReference>
<dbReference type="PANTHER" id="PTHR30126:SF40">
    <property type="entry name" value="HTH-TYPE TRANSCRIPTIONAL REGULATOR GLTR"/>
    <property type="match status" value="1"/>
</dbReference>
<dbReference type="InterPro" id="IPR005119">
    <property type="entry name" value="LysR_subst-bd"/>
</dbReference>
<dbReference type="Pfam" id="PF03466">
    <property type="entry name" value="LysR_substrate"/>
    <property type="match status" value="1"/>
</dbReference>